<gene>
    <name evidence="1" type="ORF">SDC9_115843</name>
</gene>
<organism evidence="1">
    <name type="scientific">bioreactor metagenome</name>
    <dbReference type="NCBI Taxonomy" id="1076179"/>
    <lineage>
        <taxon>unclassified sequences</taxon>
        <taxon>metagenomes</taxon>
        <taxon>ecological metagenomes</taxon>
    </lineage>
</organism>
<protein>
    <submittedName>
        <fullName evidence="1">Uncharacterized protein</fullName>
    </submittedName>
</protein>
<dbReference type="EMBL" id="VSSQ01022533">
    <property type="protein sequence ID" value="MPM68908.1"/>
    <property type="molecule type" value="Genomic_DNA"/>
</dbReference>
<name>A0A645BV01_9ZZZZ</name>
<accession>A0A645BV01</accession>
<sequence>MKLTFAFLANLDQLVTWVPADAKVPTIIVRAVVIAIGSPEGAIAAKAAQEPAFCTPNTGTQTVSINISGIAI</sequence>
<dbReference type="AlphaFoldDB" id="A0A645BV01"/>
<comment type="caution">
    <text evidence="1">The sequence shown here is derived from an EMBL/GenBank/DDBJ whole genome shotgun (WGS) entry which is preliminary data.</text>
</comment>
<evidence type="ECO:0000313" key="1">
    <source>
        <dbReference type="EMBL" id="MPM68908.1"/>
    </source>
</evidence>
<reference evidence="1" key="1">
    <citation type="submission" date="2019-08" db="EMBL/GenBank/DDBJ databases">
        <authorList>
            <person name="Kucharzyk K."/>
            <person name="Murdoch R.W."/>
            <person name="Higgins S."/>
            <person name="Loffler F."/>
        </authorList>
    </citation>
    <scope>NUCLEOTIDE SEQUENCE</scope>
</reference>
<proteinExistence type="predicted"/>